<evidence type="ECO:0000313" key="5">
    <source>
        <dbReference type="Proteomes" id="UP000198394"/>
    </source>
</evidence>
<evidence type="ECO:0000256" key="1">
    <source>
        <dbReference type="ARBA" id="ARBA00022729"/>
    </source>
</evidence>
<organism evidence="4 5">
    <name type="scientific">Parageobacillus galactosidasius</name>
    <dbReference type="NCBI Taxonomy" id="883812"/>
    <lineage>
        <taxon>Bacteria</taxon>
        <taxon>Bacillati</taxon>
        <taxon>Bacillota</taxon>
        <taxon>Bacilli</taxon>
        <taxon>Bacillales</taxon>
        <taxon>Anoxybacillaceae</taxon>
        <taxon>Parageobacillus</taxon>
    </lineage>
</organism>
<name>A0A226QQC7_9BACL</name>
<dbReference type="InterPro" id="IPR013320">
    <property type="entry name" value="ConA-like_dom_sf"/>
</dbReference>
<evidence type="ECO:0000259" key="3">
    <source>
        <dbReference type="SMART" id="SM00560"/>
    </source>
</evidence>
<dbReference type="SUPFAM" id="SSF49899">
    <property type="entry name" value="Concanavalin A-like lectins/glucanases"/>
    <property type="match status" value="1"/>
</dbReference>
<comment type="caution">
    <text evidence="4">The sequence shown here is derived from an EMBL/GenBank/DDBJ whole genome shotgun (WGS) entry which is preliminary data.</text>
</comment>
<reference evidence="4 5" key="1">
    <citation type="submission" date="2017-04" db="EMBL/GenBank/DDBJ databases">
        <title>The genome sequence of Parageobacillus galactosidasius DSM 18751.</title>
        <authorList>
            <person name="Ramaloko W.T."/>
            <person name="Koen N."/>
            <person name="Polliack S."/>
            <person name="Aliyu H."/>
            <person name="Lebre P."/>
            <person name="Mohr T."/>
            <person name="Oswald F."/>
            <person name="Zwick M."/>
            <person name="Neumann A."/>
            <person name="Syldatk C."/>
            <person name="Cowan D."/>
            <person name="De Maayer P."/>
        </authorList>
    </citation>
    <scope>NUCLEOTIDE SEQUENCE [LARGE SCALE GENOMIC DNA]</scope>
    <source>
        <strain evidence="4 5">DSM 18751</strain>
    </source>
</reference>
<evidence type="ECO:0000313" key="4">
    <source>
        <dbReference type="EMBL" id="OXB94736.1"/>
    </source>
</evidence>
<proteinExistence type="predicted"/>
<accession>A0A226QQC7</accession>
<dbReference type="Gene3D" id="2.60.120.200">
    <property type="match status" value="1"/>
</dbReference>
<keyword evidence="2" id="KW-1015">Disulfide bond</keyword>
<dbReference type="Proteomes" id="UP000198394">
    <property type="component" value="Unassembled WGS sequence"/>
</dbReference>
<dbReference type="InterPro" id="IPR006558">
    <property type="entry name" value="LamG-like"/>
</dbReference>
<dbReference type="Pfam" id="PF13385">
    <property type="entry name" value="Laminin_G_3"/>
    <property type="match status" value="1"/>
</dbReference>
<keyword evidence="5" id="KW-1185">Reference proteome</keyword>
<evidence type="ECO:0000256" key="2">
    <source>
        <dbReference type="ARBA" id="ARBA00023157"/>
    </source>
</evidence>
<protein>
    <recommendedName>
        <fullName evidence="3">LamG-like jellyroll fold domain-containing protein</fullName>
    </recommendedName>
</protein>
<dbReference type="AlphaFoldDB" id="A0A226QQC7"/>
<keyword evidence="1" id="KW-0732">Signal</keyword>
<feature type="domain" description="LamG-like jellyroll fold" evidence="3">
    <location>
        <begin position="171"/>
        <end position="295"/>
    </location>
</feature>
<gene>
    <name evidence="4" type="ORF">B9L23_07685</name>
</gene>
<sequence>MNCISKTSLNGVNICNLKKRVIQLAFDNYKFTIRLPSGGINSSDKTDNEWDQYIVNSTLNGAISTPGDNNVWNWSRIYSWTSTVNTRGSDYRTVRGSSSVSYSSDSTSNWISVFGGFRPVLLIESLYTPTVKYLFEDNGEVKKYDRYKNCYQFNGIDNSLEVPNSSSLTIDSFTVEAWVKVPSNGVGYLISNDAISISVKPTEVYVILKTPTGGTYESYTFPSIANKWSHIAVSFMNNSFLTVYLNGVKVRTSTNQNKHKSITSTWHIGKYYTGSYFFEGLVADLRIWNYARSESEIVANMKSLLNGTESGLILYYSFMEPTVIDKTSNKNNPTIINATYYQDRDISNSDPHVISEWVTLGLSPATESMFLTDGMDDLSIIDNNALQQLESDTPKLLMYIDDSNKTSASVNLTAVPKGQLIFQEGDIDVSAGVESLSVNATVQNLSTLKIIASVDGGVTWKTFNGATWQTITPDAASVKANGMTPDVVNGLTKEQINDLLQGSNTLRFAYYLEQDQLNDVVNVDDISITASPVATETPTLDSIKIVYDELTIEGRMQDLERINAINMAKLQFKSNALLQSDKYKLHDLVVDTFESISGVDISNTNAVYDAINKEFIYDTSDGAPAVQEVVLQEEDLPVYCKKFMLHTDHDGNIDYEYSLDGGMTWNPITPFTIIDLTGQTGTKLKVKAKLKDSTAKLRGIAFSWA</sequence>
<dbReference type="EMBL" id="NDYL01000001">
    <property type="protein sequence ID" value="OXB94736.1"/>
    <property type="molecule type" value="Genomic_DNA"/>
</dbReference>
<dbReference type="SMART" id="SM00560">
    <property type="entry name" value="LamGL"/>
    <property type="match status" value="1"/>
</dbReference>